<evidence type="ECO:0000313" key="3">
    <source>
        <dbReference type="Proteomes" id="UP000606786"/>
    </source>
</evidence>
<evidence type="ECO:0000256" key="1">
    <source>
        <dbReference type="SAM" id="Phobius"/>
    </source>
</evidence>
<evidence type="ECO:0000313" key="2">
    <source>
        <dbReference type="EMBL" id="CAD6993822.1"/>
    </source>
</evidence>
<keyword evidence="1" id="KW-1133">Transmembrane helix</keyword>
<accession>A0A811U3T2</accession>
<proteinExistence type="predicted"/>
<dbReference type="EMBL" id="CAJHJT010000001">
    <property type="protein sequence ID" value="CAD6993822.1"/>
    <property type="molecule type" value="Genomic_DNA"/>
</dbReference>
<feature type="transmembrane region" description="Helical" evidence="1">
    <location>
        <begin position="27"/>
        <end position="45"/>
    </location>
</feature>
<keyword evidence="1" id="KW-0812">Transmembrane</keyword>
<comment type="caution">
    <text evidence="2">The sequence shown here is derived from an EMBL/GenBank/DDBJ whole genome shotgun (WGS) entry which is preliminary data.</text>
</comment>
<sequence length="120" mass="13473">MHIASPGSAAAASTIAPVVPHSIQRHALLHLIIFFIHIFLIRFLVDFGVWRCAYLLLPFSLRLTFFFLVVFAVCLSPHPTFLVTCAVDMVSLQLGKFEPSPLLVLLARESQCSENRICRH</sequence>
<name>A0A811U3T2_CERCA</name>
<dbReference type="Proteomes" id="UP000606786">
    <property type="component" value="Unassembled WGS sequence"/>
</dbReference>
<reference evidence="2" key="1">
    <citation type="submission" date="2020-11" db="EMBL/GenBank/DDBJ databases">
        <authorList>
            <person name="Whitehead M."/>
        </authorList>
    </citation>
    <scope>NUCLEOTIDE SEQUENCE</scope>
    <source>
        <strain evidence="2">EGII</strain>
    </source>
</reference>
<dbReference type="AlphaFoldDB" id="A0A811U3T2"/>
<gene>
    <name evidence="2" type="ORF">CCAP1982_LOCUS2619</name>
</gene>
<keyword evidence="1" id="KW-0472">Membrane</keyword>
<keyword evidence="3" id="KW-1185">Reference proteome</keyword>
<organism evidence="2 3">
    <name type="scientific">Ceratitis capitata</name>
    <name type="common">Mediterranean fruit fly</name>
    <name type="synonym">Tephritis capitata</name>
    <dbReference type="NCBI Taxonomy" id="7213"/>
    <lineage>
        <taxon>Eukaryota</taxon>
        <taxon>Metazoa</taxon>
        <taxon>Ecdysozoa</taxon>
        <taxon>Arthropoda</taxon>
        <taxon>Hexapoda</taxon>
        <taxon>Insecta</taxon>
        <taxon>Pterygota</taxon>
        <taxon>Neoptera</taxon>
        <taxon>Endopterygota</taxon>
        <taxon>Diptera</taxon>
        <taxon>Brachycera</taxon>
        <taxon>Muscomorpha</taxon>
        <taxon>Tephritoidea</taxon>
        <taxon>Tephritidae</taxon>
        <taxon>Ceratitis</taxon>
        <taxon>Ceratitis</taxon>
    </lineage>
</organism>
<protein>
    <submittedName>
        <fullName evidence="2">(Mediterranean fruit fly) hypothetical protein</fullName>
    </submittedName>
</protein>